<dbReference type="GO" id="GO:0016881">
    <property type="term" value="F:acid-amino acid ligase activity"/>
    <property type="evidence" value="ECO:0007669"/>
    <property type="project" value="InterPro"/>
</dbReference>
<organism evidence="1 2">
    <name type="scientific">Streptomyces malaysiensis</name>
    <dbReference type="NCBI Taxonomy" id="92644"/>
    <lineage>
        <taxon>Bacteria</taxon>
        <taxon>Bacillati</taxon>
        <taxon>Actinomycetota</taxon>
        <taxon>Actinomycetes</taxon>
        <taxon>Kitasatosporales</taxon>
        <taxon>Streptomycetaceae</taxon>
        <taxon>Streptomyces</taxon>
        <taxon>Streptomyces violaceusniger group</taxon>
    </lineage>
</organism>
<evidence type="ECO:0000313" key="1">
    <source>
        <dbReference type="EMBL" id="NIY62133.1"/>
    </source>
</evidence>
<gene>
    <name evidence="1" type="ORF">SMALB_0024</name>
</gene>
<dbReference type="SUPFAM" id="SSF53244">
    <property type="entry name" value="MurD-like peptide ligases, peptide-binding domain"/>
    <property type="match status" value="1"/>
</dbReference>
<protein>
    <submittedName>
        <fullName evidence="1">UDP-N-acetylmuramate-alanine ligase</fullName>
    </submittedName>
</protein>
<name>A0A7X5WW73_STRMQ</name>
<sequence>MRVLGTRMGAALAAADEVVILPRAAVPSPAGPAPRAEIEGAAVRAGARVRQVGGLEAADAVAALAAPGDVVLTMGVGEVAGLGALLLAPADRPLSVV</sequence>
<dbReference type="AlphaFoldDB" id="A0A7X5WW73"/>
<keyword evidence="1" id="KW-0436">Ligase</keyword>
<evidence type="ECO:0000313" key="2">
    <source>
        <dbReference type="Proteomes" id="UP000536624"/>
    </source>
</evidence>
<dbReference type="EMBL" id="JAALLH010000001">
    <property type="protein sequence ID" value="NIY62133.1"/>
    <property type="molecule type" value="Genomic_DNA"/>
</dbReference>
<dbReference type="InterPro" id="IPR036615">
    <property type="entry name" value="Mur_ligase_C_dom_sf"/>
</dbReference>
<dbReference type="Gene3D" id="3.90.190.20">
    <property type="entry name" value="Mur ligase, C-terminal domain"/>
    <property type="match status" value="1"/>
</dbReference>
<accession>A0A7X5WW73</accession>
<dbReference type="Proteomes" id="UP000536624">
    <property type="component" value="Unassembled WGS sequence"/>
</dbReference>
<proteinExistence type="predicted"/>
<reference evidence="1 2" key="1">
    <citation type="submission" date="2020-02" db="EMBL/GenBank/DDBJ databases">
        <title>Streptomyces malaysiensis DSM14702 (JHCC583434, PFL_A843) Genome sequencing and assembly.</title>
        <authorList>
            <person name="Samborskyy M."/>
        </authorList>
    </citation>
    <scope>NUCLEOTIDE SEQUENCE [LARGE SCALE GENOMIC DNA]</scope>
    <source>
        <strain evidence="1 2">DSM 14702</strain>
    </source>
</reference>
<comment type="caution">
    <text evidence="1">The sequence shown here is derived from an EMBL/GenBank/DDBJ whole genome shotgun (WGS) entry which is preliminary data.</text>
</comment>